<evidence type="ECO:0000256" key="1">
    <source>
        <dbReference type="SAM" id="MobiDB-lite"/>
    </source>
</evidence>
<feature type="region of interest" description="Disordered" evidence="1">
    <location>
        <begin position="31"/>
        <end position="75"/>
    </location>
</feature>
<protein>
    <submittedName>
        <fullName evidence="2">Uncharacterized protein</fullName>
    </submittedName>
</protein>
<name>X1LCD8_9ZZZZ</name>
<dbReference type="EMBL" id="BARV01000024">
    <property type="protein sequence ID" value="GAH91818.1"/>
    <property type="molecule type" value="Genomic_DNA"/>
</dbReference>
<gene>
    <name evidence="2" type="ORF">S06H3_00162</name>
</gene>
<organism evidence="2">
    <name type="scientific">marine sediment metagenome</name>
    <dbReference type="NCBI Taxonomy" id="412755"/>
    <lineage>
        <taxon>unclassified sequences</taxon>
        <taxon>metagenomes</taxon>
        <taxon>ecological metagenomes</taxon>
    </lineage>
</organism>
<evidence type="ECO:0000313" key="2">
    <source>
        <dbReference type="EMBL" id="GAH91818.1"/>
    </source>
</evidence>
<reference evidence="2" key="1">
    <citation type="journal article" date="2014" name="Front. Microbiol.">
        <title>High frequency of phylogenetically diverse reductive dehalogenase-homologous genes in deep subseafloor sedimentary metagenomes.</title>
        <authorList>
            <person name="Kawai M."/>
            <person name="Futagami T."/>
            <person name="Toyoda A."/>
            <person name="Takaki Y."/>
            <person name="Nishi S."/>
            <person name="Hori S."/>
            <person name="Arai W."/>
            <person name="Tsubouchi T."/>
            <person name="Morono Y."/>
            <person name="Uchiyama I."/>
            <person name="Ito T."/>
            <person name="Fujiyama A."/>
            <person name="Inagaki F."/>
            <person name="Takami H."/>
        </authorList>
    </citation>
    <scope>NUCLEOTIDE SEQUENCE</scope>
    <source>
        <strain evidence="2">Expedition CK06-06</strain>
    </source>
</reference>
<sequence length="75" mass="8161">MYPTLTNRRGDEDEAFTKVYVFPLEGGELADAEAQAVEGDDGVTTGSGRDRAEEPLQLAPAQGSRPVGRGRRLRR</sequence>
<comment type="caution">
    <text evidence="2">The sequence shown here is derived from an EMBL/GenBank/DDBJ whole genome shotgun (WGS) entry which is preliminary data.</text>
</comment>
<dbReference type="AlphaFoldDB" id="X1LCD8"/>
<proteinExistence type="predicted"/>
<accession>X1LCD8</accession>